<organism evidence="1">
    <name type="scientific">Brassica oleracea</name>
    <name type="common">Wild cabbage</name>
    <dbReference type="NCBI Taxonomy" id="3712"/>
    <lineage>
        <taxon>Eukaryota</taxon>
        <taxon>Viridiplantae</taxon>
        <taxon>Streptophyta</taxon>
        <taxon>Embryophyta</taxon>
        <taxon>Tracheophyta</taxon>
        <taxon>Spermatophyta</taxon>
        <taxon>Magnoliopsida</taxon>
        <taxon>eudicotyledons</taxon>
        <taxon>Gunneridae</taxon>
        <taxon>Pentapetalae</taxon>
        <taxon>rosids</taxon>
        <taxon>malvids</taxon>
        <taxon>Brassicales</taxon>
        <taxon>Brassicaceae</taxon>
        <taxon>Brassiceae</taxon>
        <taxon>Brassica</taxon>
    </lineage>
</organism>
<reference evidence="1" key="1">
    <citation type="submission" date="2018-11" db="EMBL/GenBank/DDBJ databases">
        <authorList>
            <consortium name="Genoscope - CEA"/>
            <person name="William W."/>
        </authorList>
    </citation>
    <scope>NUCLEOTIDE SEQUENCE</scope>
</reference>
<gene>
    <name evidence="1" type="ORF">BOLC5T32482H</name>
</gene>
<protein>
    <submittedName>
        <fullName evidence="1">Uncharacterized protein</fullName>
    </submittedName>
</protein>
<name>A0A3P6FHE0_BRAOL</name>
<dbReference type="EMBL" id="LR031877">
    <property type="protein sequence ID" value="VDD44935.1"/>
    <property type="molecule type" value="Genomic_DNA"/>
</dbReference>
<dbReference type="AlphaFoldDB" id="A0A3P6FHE0"/>
<sequence>IRASSHIIVSQLHLITSQKFVRITKKTESMDMEIDVNMNIFNIIYK</sequence>
<feature type="non-terminal residue" evidence="1">
    <location>
        <position position="1"/>
    </location>
</feature>
<accession>A0A3P6FHE0</accession>
<evidence type="ECO:0000313" key="1">
    <source>
        <dbReference type="EMBL" id="VDD44935.1"/>
    </source>
</evidence>
<proteinExistence type="predicted"/>